<dbReference type="Pfam" id="PF00990">
    <property type="entry name" value="GGDEF"/>
    <property type="match status" value="1"/>
</dbReference>
<organism evidence="4 5">
    <name type="scientific">Mycolicibacterium aurum</name>
    <name type="common">Mycobacterium aurum</name>
    <dbReference type="NCBI Taxonomy" id="1791"/>
    <lineage>
        <taxon>Bacteria</taxon>
        <taxon>Bacillati</taxon>
        <taxon>Actinomycetota</taxon>
        <taxon>Actinomycetes</taxon>
        <taxon>Mycobacteriales</taxon>
        <taxon>Mycobacteriaceae</taxon>
        <taxon>Mycolicibacterium</taxon>
    </lineage>
</organism>
<dbReference type="OrthoDB" id="23692at2"/>
<dbReference type="NCBIfam" id="TIGR00254">
    <property type="entry name" value="GGDEF"/>
    <property type="match status" value="1"/>
</dbReference>
<feature type="domain" description="GGDEF" evidence="3">
    <location>
        <begin position="280"/>
        <end position="411"/>
    </location>
</feature>
<dbReference type="PANTHER" id="PTHR46663:SF2">
    <property type="entry name" value="GGDEF DOMAIN-CONTAINING PROTEIN"/>
    <property type="match status" value="1"/>
</dbReference>
<feature type="domain" description="PAS" evidence="1">
    <location>
        <begin position="121"/>
        <end position="191"/>
    </location>
</feature>
<evidence type="ECO:0000313" key="5">
    <source>
        <dbReference type="Proteomes" id="UP000279306"/>
    </source>
</evidence>
<dbReference type="InterPro" id="IPR035965">
    <property type="entry name" value="PAS-like_dom_sf"/>
</dbReference>
<keyword evidence="5" id="KW-1185">Reference proteome</keyword>
<dbReference type="InterPro" id="IPR013655">
    <property type="entry name" value="PAS_fold_3"/>
</dbReference>
<dbReference type="SMART" id="SM00086">
    <property type="entry name" value="PAC"/>
    <property type="match status" value="1"/>
</dbReference>
<dbReference type="InterPro" id="IPR001610">
    <property type="entry name" value="PAC"/>
</dbReference>
<dbReference type="InterPro" id="IPR052163">
    <property type="entry name" value="DGC-Regulatory_Protein"/>
</dbReference>
<dbReference type="Gene3D" id="3.30.70.270">
    <property type="match status" value="1"/>
</dbReference>
<dbReference type="Proteomes" id="UP000279306">
    <property type="component" value="Chromosome"/>
</dbReference>
<keyword evidence="4" id="KW-0808">Transferase</keyword>
<sequence>MAVGGPEDAAFDDVLCRSVQAALDCGRALVSRDGTAVARHLWPGPGAVLIIEDARRSSHPARSAFPGAGFVGAVAIHRGPDDVVGALWATDPQPRPATPDLRRRLADFGELASLHAQRAAEATLYRLVAENSADTLIRGNLDGVRQYVSPSISELLGFDAHELVGSRARDITHPDDVEAFGRQMLAMRDGHIDSFITEHRMSHKDGSWVWLEAFVRVTHDPVTGVRDGYVVSVRDTSRRKELETRLAHNASHDTLTGLPNRALLYERLQEQIDRCARHDGDFAVLCVDLDGFKKVNDELGHSVGDTVLTAVGERLVSCVADTDTVARRGGDEFVVVHQSGAPLLESAVALAQQLIDTASAPLTIGEWTGSIGLSIGIVTGGSTSSGEELLRAADRAMYEAKAAGRNGYRIA</sequence>
<evidence type="ECO:0000259" key="3">
    <source>
        <dbReference type="PROSITE" id="PS50887"/>
    </source>
</evidence>
<dbReference type="SMART" id="SM00267">
    <property type="entry name" value="GGDEF"/>
    <property type="match status" value="1"/>
</dbReference>
<dbReference type="PROSITE" id="PS50112">
    <property type="entry name" value="PAS"/>
    <property type="match status" value="1"/>
</dbReference>
<dbReference type="SUPFAM" id="SSF55073">
    <property type="entry name" value="Nucleotide cyclase"/>
    <property type="match status" value="1"/>
</dbReference>
<feature type="domain" description="PAC" evidence="2">
    <location>
        <begin position="195"/>
        <end position="248"/>
    </location>
</feature>
<evidence type="ECO:0000259" key="1">
    <source>
        <dbReference type="PROSITE" id="PS50112"/>
    </source>
</evidence>
<dbReference type="InterPro" id="IPR000160">
    <property type="entry name" value="GGDEF_dom"/>
</dbReference>
<dbReference type="NCBIfam" id="TIGR00229">
    <property type="entry name" value="sensory_box"/>
    <property type="match status" value="1"/>
</dbReference>
<dbReference type="PANTHER" id="PTHR46663">
    <property type="entry name" value="DIGUANYLATE CYCLASE DGCT-RELATED"/>
    <property type="match status" value="1"/>
</dbReference>
<reference evidence="4 5" key="1">
    <citation type="submission" date="2018-12" db="EMBL/GenBank/DDBJ databases">
        <authorList>
            <consortium name="Pathogen Informatics"/>
        </authorList>
    </citation>
    <scope>NUCLEOTIDE SEQUENCE [LARGE SCALE GENOMIC DNA]</scope>
    <source>
        <strain evidence="4 5">NCTC10437</strain>
    </source>
</reference>
<dbReference type="RefSeq" id="WP_048633430.1">
    <property type="nucleotide sequence ID" value="NZ_CVQQ01000011.1"/>
</dbReference>
<name>A0A448IXQ1_MYCAU</name>
<dbReference type="EMBL" id="LR134356">
    <property type="protein sequence ID" value="VEG57224.1"/>
    <property type="molecule type" value="Genomic_DNA"/>
</dbReference>
<dbReference type="Pfam" id="PF08447">
    <property type="entry name" value="PAS_3"/>
    <property type="match status" value="1"/>
</dbReference>
<dbReference type="InterPro" id="IPR000014">
    <property type="entry name" value="PAS"/>
</dbReference>
<dbReference type="STRING" id="1791.GCA_001049355_03556"/>
<dbReference type="AlphaFoldDB" id="A0A448IXQ1"/>
<dbReference type="PROSITE" id="PS50113">
    <property type="entry name" value="PAC"/>
    <property type="match status" value="1"/>
</dbReference>
<dbReference type="InterPro" id="IPR000700">
    <property type="entry name" value="PAS-assoc_C"/>
</dbReference>
<keyword evidence="4" id="KW-0548">Nucleotidyltransferase</keyword>
<accession>A0A448IXQ1</accession>
<dbReference type="SMART" id="SM00091">
    <property type="entry name" value="PAS"/>
    <property type="match status" value="1"/>
</dbReference>
<dbReference type="PROSITE" id="PS50887">
    <property type="entry name" value="GGDEF"/>
    <property type="match status" value="1"/>
</dbReference>
<proteinExistence type="predicted"/>
<dbReference type="InterPro" id="IPR043128">
    <property type="entry name" value="Rev_trsase/Diguanyl_cyclase"/>
</dbReference>
<dbReference type="EC" id="2.7.7.65" evidence="4"/>
<dbReference type="Gene3D" id="3.30.450.20">
    <property type="entry name" value="PAS domain"/>
    <property type="match status" value="1"/>
</dbReference>
<protein>
    <submittedName>
        <fullName evidence="4">PAS domain S-box/diguanylate cyclase (GGDEF) domain-containing protein</fullName>
        <ecNumber evidence="4">2.7.7.65</ecNumber>
    </submittedName>
</protein>
<dbReference type="KEGG" id="mauu:NCTC10437_04231"/>
<dbReference type="GO" id="GO:0052621">
    <property type="term" value="F:diguanylate cyclase activity"/>
    <property type="evidence" value="ECO:0007669"/>
    <property type="project" value="UniProtKB-EC"/>
</dbReference>
<dbReference type="FunFam" id="3.30.70.270:FF:000001">
    <property type="entry name" value="Diguanylate cyclase domain protein"/>
    <property type="match status" value="1"/>
</dbReference>
<dbReference type="CDD" id="cd01949">
    <property type="entry name" value="GGDEF"/>
    <property type="match status" value="1"/>
</dbReference>
<dbReference type="InterPro" id="IPR029787">
    <property type="entry name" value="Nucleotide_cyclase"/>
</dbReference>
<gene>
    <name evidence="4" type="primary">adrA</name>
    <name evidence="4" type="ORF">NCTC10437_04231</name>
</gene>
<dbReference type="CDD" id="cd00130">
    <property type="entry name" value="PAS"/>
    <property type="match status" value="1"/>
</dbReference>
<evidence type="ECO:0000259" key="2">
    <source>
        <dbReference type="PROSITE" id="PS50113"/>
    </source>
</evidence>
<evidence type="ECO:0000313" key="4">
    <source>
        <dbReference type="EMBL" id="VEG57224.1"/>
    </source>
</evidence>
<dbReference type="SUPFAM" id="SSF55785">
    <property type="entry name" value="PYP-like sensor domain (PAS domain)"/>
    <property type="match status" value="1"/>
</dbReference>